<keyword evidence="2 3" id="KW-0597">Phosphoprotein</keyword>
<comment type="caution">
    <text evidence="5">The sequence shown here is derived from an EMBL/GenBank/DDBJ whole genome shotgun (WGS) entry which is preliminary data.</text>
</comment>
<dbReference type="InterPro" id="IPR011006">
    <property type="entry name" value="CheY-like_superfamily"/>
</dbReference>
<feature type="modified residue" description="4-aspartylphosphate" evidence="3">
    <location>
        <position position="55"/>
    </location>
</feature>
<accession>A0A2A2I036</accession>
<evidence type="ECO:0000256" key="1">
    <source>
        <dbReference type="ARBA" id="ARBA00022500"/>
    </source>
</evidence>
<evidence type="ECO:0000259" key="4">
    <source>
        <dbReference type="PROSITE" id="PS50110"/>
    </source>
</evidence>
<dbReference type="InterPro" id="IPR050595">
    <property type="entry name" value="Bact_response_regulator"/>
</dbReference>
<dbReference type="Pfam" id="PF00072">
    <property type="entry name" value="Response_reg"/>
    <property type="match status" value="1"/>
</dbReference>
<evidence type="ECO:0000313" key="6">
    <source>
        <dbReference type="Proteomes" id="UP000218332"/>
    </source>
</evidence>
<dbReference type="PANTHER" id="PTHR44591:SF24">
    <property type="entry name" value="PROTEIN-GLUTAMATE METHYLESTERASE_PROTEIN-GLUTAMINE GLUTAMINASE 1"/>
    <property type="match status" value="1"/>
</dbReference>
<dbReference type="AlphaFoldDB" id="A0A2A2I036"/>
<dbReference type="InterPro" id="IPR028976">
    <property type="entry name" value="CheC-like_sf"/>
</dbReference>
<keyword evidence="6" id="KW-1185">Reference proteome</keyword>
<evidence type="ECO:0000256" key="2">
    <source>
        <dbReference type="ARBA" id="ARBA00022553"/>
    </source>
</evidence>
<reference evidence="5 6" key="1">
    <citation type="submission" date="2017-07" db="EMBL/GenBank/DDBJ databases">
        <title>Tamlnaduibacter salinus (Mi-7) genome sequencing.</title>
        <authorList>
            <person name="Verma A."/>
            <person name="Krishnamurthi S."/>
        </authorList>
    </citation>
    <scope>NUCLEOTIDE SEQUENCE [LARGE SCALE GENOMIC DNA]</scope>
    <source>
        <strain evidence="5 6">Mi-7</strain>
    </source>
</reference>
<proteinExistence type="predicted"/>
<evidence type="ECO:0000313" key="5">
    <source>
        <dbReference type="EMBL" id="PAV24952.1"/>
    </source>
</evidence>
<protein>
    <submittedName>
        <fullName evidence="5">Response regulator</fullName>
    </submittedName>
</protein>
<dbReference type="GO" id="GO:0000160">
    <property type="term" value="P:phosphorelay signal transduction system"/>
    <property type="evidence" value="ECO:0007669"/>
    <property type="project" value="InterPro"/>
</dbReference>
<dbReference type="SUPFAM" id="SSF103039">
    <property type="entry name" value="CheC-like"/>
    <property type="match status" value="1"/>
</dbReference>
<dbReference type="CDD" id="cd17910">
    <property type="entry name" value="CheC_ClassII"/>
    <property type="match status" value="1"/>
</dbReference>
<gene>
    <name evidence="5" type="ORF">CF392_13600</name>
</gene>
<sequence>MTTTSVLVCDDSGMARKQMARALPEDWEITVQYAADGEECLERVRQGQADLLFLDLNMPGLDGYGVLERIRYEELPTIVIVVSGDIQPDAHERVMAFGALAFIEKPTSAEKVRTLLTEYGLYRPSESDSAASVYSPESPSTGSDQWLDVLRELSNVAMGRAGDLLARLLNVFIRLPVPRVNELTPNELRMALTATKDGGSWSGVCQGFIGSGLCGEALLMFSESRFADMANLLGYPDAGEPGLETEVLMDISSILTGAFLKGLGDQLDVNFGISHPVVLGTHLRVDDLLEQNTDRWQNMLAIELNYAVEAPDIRCHFLLLFAEEAIPLLRERLSYLLD</sequence>
<dbReference type="SUPFAM" id="SSF52172">
    <property type="entry name" value="CheY-like"/>
    <property type="match status" value="1"/>
</dbReference>
<evidence type="ECO:0000256" key="3">
    <source>
        <dbReference type="PROSITE-ProRule" id="PRU00169"/>
    </source>
</evidence>
<name>A0A2A2I036_9GAMM</name>
<dbReference type="PANTHER" id="PTHR44591">
    <property type="entry name" value="STRESS RESPONSE REGULATOR PROTEIN 1"/>
    <property type="match status" value="1"/>
</dbReference>
<dbReference type="Gene3D" id="3.40.50.2300">
    <property type="match status" value="1"/>
</dbReference>
<dbReference type="PROSITE" id="PS50110">
    <property type="entry name" value="RESPONSE_REGULATORY"/>
    <property type="match status" value="1"/>
</dbReference>
<dbReference type="GO" id="GO:0006935">
    <property type="term" value="P:chemotaxis"/>
    <property type="evidence" value="ECO:0007669"/>
    <property type="project" value="UniProtKB-KW"/>
</dbReference>
<organism evidence="5 6">
    <name type="scientific">Tamilnaduibacter salinus</name>
    <dbReference type="NCBI Taxonomy" id="1484056"/>
    <lineage>
        <taxon>Bacteria</taxon>
        <taxon>Pseudomonadati</taxon>
        <taxon>Pseudomonadota</taxon>
        <taxon>Gammaproteobacteria</taxon>
        <taxon>Pseudomonadales</taxon>
        <taxon>Marinobacteraceae</taxon>
        <taxon>Tamilnaduibacter</taxon>
    </lineage>
</organism>
<feature type="domain" description="Response regulatory" evidence="4">
    <location>
        <begin position="5"/>
        <end position="120"/>
    </location>
</feature>
<dbReference type="Gene3D" id="3.40.1550.10">
    <property type="entry name" value="CheC-like"/>
    <property type="match status" value="1"/>
</dbReference>
<keyword evidence="1" id="KW-0145">Chemotaxis</keyword>
<dbReference type="EMBL" id="NMPM01000088">
    <property type="protein sequence ID" value="PAV24952.1"/>
    <property type="molecule type" value="Genomic_DNA"/>
</dbReference>
<dbReference type="InterPro" id="IPR001789">
    <property type="entry name" value="Sig_transdc_resp-reg_receiver"/>
</dbReference>
<dbReference type="SMART" id="SM00448">
    <property type="entry name" value="REC"/>
    <property type="match status" value="1"/>
</dbReference>
<dbReference type="RefSeq" id="WP_095611996.1">
    <property type="nucleotide sequence ID" value="NZ_NMPM01000088.1"/>
</dbReference>
<dbReference type="Proteomes" id="UP000218332">
    <property type="component" value="Unassembled WGS sequence"/>
</dbReference>
<dbReference type="CDD" id="cd17593">
    <property type="entry name" value="REC_CheC-like"/>
    <property type="match status" value="1"/>
</dbReference>